<reference evidence="5 6" key="1">
    <citation type="submission" date="2024-02" db="EMBL/GenBank/DDBJ databases">
        <title>De novo assembly and annotation of 12 fungi associated with fruit tree decline syndrome in Ontario, Canada.</title>
        <authorList>
            <person name="Sulman M."/>
            <person name="Ellouze W."/>
            <person name="Ilyukhin E."/>
        </authorList>
    </citation>
    <scope>NUCLEOTIDE SEQUENCE [LARGE SCALE GENOMIC DNA]</scope>
    <source>
        <strain evidence="5 6">M1-105</strain>
    </source>
</reference>
<proteinExistence type="inferred from homology"/>
<dbReference type="InterPro" id="IPR004328">
    <property type="entry name" value="BRO1_dom"/>
</dbReference>
<feature type="domain" description="BRO1" evidence="4">
    <location>
        <begin position="1"/>
        <end position="414"/>
    </location>
</feature>
<evidence type="ECO:0000259" key="4">
    <source>
        <dbReference type="PROSITE" id="PS51180"/>
    </source>
</evidence>
<organism evidence="5 6">
    <name type="scientific">Neofusicoccum ribis</name>
    <dbReference type="NCBI Taxonomy" id="45134"/>
    <lineage>
        <taxon>Eukaryota</taxon>
        <taxon>Fungi</taxon>
        <taxon>Dikarya</taxon>
        <taxon>Ascomycota</taxon>
        <taxon>Pezizomycotina</taxon>
        <taxon>Dothideomycetes</taxon>
        <taxon>Dothideomycetes incertae sedis</taxon>
        <taxon>Botryosphaeriales</taxon>
        <taxon>Botryosphaeriaceae</taxon>
        <taxon>Neofusicoccum</taxon>
    </lineage>
</organism>
<dbReference type="PANTHER" id="PTHR40463:SF1">
    <property type="entry name" value="PH-RESPONSE REGULATOR PROTEIN PALC"/>
    <property type="match status" value="1"/>
</dbReference>
<name>A0ABR3SH84_9PEZI</name>
<feature type="region of interest" description="Disordered" evidence="3">
    <location>
        <begin position="413"/>
        <end position="488"/>
    </location>
</feature>
<feature type="compositionally biased region" description="Acidic residues" evidence="3">
    <location>
        <begin position="451"/>
        <end position="460"/>
    </location>
</feature>
<dbReference type="InterPro" id="IPR038499">
    <property type="entry name" value="BRO1_sf"/>
</dbReference>
<dbReference type="Gene3D" id="1.25.40.280">
    <property type="entry name" value="alix/aip1 like domains"/>
    <property type="match status" value="1"/>
</dbReference>
<evidence type="ECO:0000313" key="6">
    <source>
        <dbReference type="Proteomes" id="UP001521116"/>
    </source>
</evidence>
<protein>
    <recommendedName>
        <fullName evidence="2">pH-response regulator protein palC</fullName>
    </recommendedName>
</protein>
<accession>A0ABR3SH84</accession>
<comment type="similarity">
    <text evidence="1">Belongs to the palC family.</text>
</comment>
<dbReference type="PANTHER" id="PTHR40463">
    <property type="entry name" value="PH-RESPONSE REGULATOR PROTEIN PALC"/>
    <property type="match status" value="1"/>
</dbReference>
<evidence type="ECO:0000256" key="1">
    <source>
        <dbReference type="ARBA" id="ARBA00010997"/>
    </source>
</evidence>
<evidence type="ECO:0000313" key="5">
    <source>
        <dbReference type="EMBL" id="KAL1620500.1"/>
    </source>
</evidence>
<evidence type="ECO:0000256" key="3">
    <source>
        <dbReference type="SAM" id="MobiDB-lite"/>
    </source>
</evidence>
<dbReference type="PROSITE" id="PS51180">
    <property type="entry name" value="BRO1"/>
    <property type="match status" value="1"/>
</dbReference>
<gene>
    <name evidence="5" type="ORF">SLS56_009622</name>
</gene>
<dbReference type="Proteomes" id="UP001521116">
    <property type="component" value="Unassembled WGS sequence"/>
</dbReference>
<dbReference type="InterPro" id="IPR037505">
    <property type="entry name" value="pH-resp_palC"/>
</dbReference>
<keyword evidence="6" id="KW-1185">Reference proteome</keyword>
<sequence length="488" mass="51915">MPFPFELPTTSSVSFTDHYTSTTHPSLPLAATTARGVLRDVLKKHKRLPPPSQTSNLPAVTSAVTDYLPYLTALDAGLRDNRDATDPQNHPHVTPTTQDLAVEWRATLTPSPVPGRPAPRLQQRGLGAEQAFALSTLGFAHALGARAALHALQATTTSPTPEQRAAAVAAAMRAFLDAHAVHAFVAGRPSAPGAAVDVSPGVQAALAELALAEATLVAVLKDDPYPGVVAEDRARGGTEWMWRAPEIPKVRAHLFARLCLAAAEHAARGAAGLGKARVEEGLGRYLEDLRRTARGKACRFLGIDAELAGRTGEGIAWLRAARRELGFGGGAGAAGAGGVEEEKKKGFASRLKKDWAEKREDRKIEKGADWGSDAGRFEEGRVVEMLEKKWVKMNDTVGVQPIPPVEPLLANLPSGREYHTPKPYRLPTLDASTVTRMRAPPDPSDPGFAGNEDDSADEDERLASSSHTGPAGAFPGTAADYGGDRNYY</sequence>
<evidence type="ECO:0000256" key="2">
    <source>
        <dbReference type="ARBA" id="ARBA00022193"/>
    </source>
</evidence>
<comment type="caution">
    <text evidence="5">The sequence shown here is derived from an EMBL/GenBank/DDBJ whole genome shotgun (WGS) entry which is preliminary data.</text>
</comment>
<dbReference type="SMART" id="SM01041">
    <property type="entry name" value="BRO1"/>
    <property type="match status" value="1"/>
</dbReference>
<feature type="compositionally biased region" description="Low complexity" evidence="3">
    <location>
        <begin position="468"/>
        <end position="479"/>
    </location>
</feature>
<dbReference type="EMBL" id="JAJVDC020000167">
    <property type="protein sequence ID" value="KAL1620500.1"/>
    <property type="molecule type" value="Genomic_DNA"/>
</dbReference>